<name>A0A7W4VYS0_9ACTN</name>
<dbReference type="CDD" id="cd00567">
    <property type="entry name" value="ACAD"/>
    <property type="match status" value="1"/>
</dbReference>
<comment type="caution">
    <text evidence="10">The sequence shown here is derived from an EMBL/GenBank/DDBJ whole genome shotgun (WGS) entry which is preliminary data.</text>
</comment>
<dbReference type="SUPFAM" id="SSF47203">
    <property type="entry name" value="Acyl-CoA dehydrogenase C-terminal domain-like"/>
    <property type="match status" value="1"/>
</dbReference>
<dbReference type="PROSITE" id="PS00072">
    <property type="entry name" value="ACYL_COA_DH_1"/>
    <property type="match status" value="1"/>
</dbReference>
<keyword evidence="5 6" id="KW-0560">Oxidoreductase</keyword>
<dbReference type="GO" id="GO:0003995">
    <property type="term" value="F:acyl-CoA dehydrogenase activity"/>
    <property type="evidence" value="ECO:0007669"/>
    <property type="project" value="InterPro"/>
</dbReference>
<evidence type="ECO:0000313" key="11">
    <source>
        <dbReference type="Proteomes" id="UP000589626"/>
    </source>
</evidence>
<evidence type="ECO:0000259" key="8">
    <source>
        <dbReference type="Pfam" id="PF02770"/>
    </source>
</evidence>
<dbReference type="FunFam" id="1.20.140.10:FF:000001">
    <property type="entry name" value="Acyl-CoA dehydrogenase"/>
    <property type="match status" value="1"/>
</dbReference>
<dbReference type="PANTHER" id="PTHR43884">
    <property type="entry name" value="ACYL-COA DEHYDROGENASE"/>
    <property type="match status" value="1"/>
</dbReference>
<evidence type="ECO:0000256" key="4">
    <source>
        <dbReference type="ARBA" id="ARBA00022827"/>
    </source>
</evidence>
<evidence type="ECO:0000259" key="7">
    <source>
        <dbReference type="Pfam" id="PF00441"/>
    </source>
</evidence>
<dbReference type="InterPro" id="IPR009100">
    <property type="entry name" value="AcylCoA_DH/oxidase_NM_dom_sf"/>
</dbReference>
<keyword evidence="11" id="KW-1185">Reference proteome</keyword>
<evidence type="ECO:0000256" key="1">
    <source>
        <dbReference type="ARBA" id="ARBA00001974"/>
    </source>
</evidence>
<feature type="domain" description="Acyl-CoA dehydrogenase/oxidase C-terminal" evidence="7">
    <location>
        <begin position="223"/>
        <end position="371"/>
    </location>
</feature>
<reference evidence="10 11" key="1">
    <citation type="submission" date="2020-08" db="EMBL/GenBank/DDBJ databases">
        <title>Sequencing the genomes of 1000 actinobacteria strains.</title>
        <authorList>
            <person name="Klenk H.-P."/>
        </authorList>
    </citation>
    <scope>NUCLEOTIDE SEQUENCE [LARGE SCALE GENOMIC DNA]</scope>
    <source>
        <strain evidence="10 11">DSM 105498</strain>
    </source>
</reference>
<dbReference type="PANTHER" id="PTHR43884:SF12">
    <property type="entry name" value="ISOVALERYL-COA DEHYDROGENASE, MITOCHONDRIAL-RELATED"/>
    <property type="match status" value="1"/>
</dbReference>
<comment type="similarity">
    <text evidence="2 6">Belongs to the acyl-CoA dehydrogenase family.</text>
</comment>
<feature type="domain" description="Acyl-CoA dehydrogenase/oxidase N-terminal" evidence="9">
    <location>
        <begin position="9"/>
        <end position="116"/>
    </location>
</feature>
<dbReference type="InterPro" id="IPR006089">
    <property type="entry name" value="Acyl-CoA_DH_CS"/>
</dbReference>
<dbReference type="SUPFAM" id="SSF56645">
    <property type="entry name" value="Acyl-CoA dehydrogenase NM domain-like"/>
    <property type="match status" value="1"/>
</dbReference>
<sequence length="384" mass="41128">MTGDVDFPELREAVRRLTDDVLIPAEQQMVADGQVSEQSLAALRDLGLFGMTLPHEHGGLGLGMEEQVRLTFEFTRASAVYRSHLSTTFGLVSRVLVDFGTPEQQQTWLPRFATGEATAAFALTEEAAGSDATALTTVARRTADGYRISGSKRYITNGHTASVLMVFAVVPEHGITAFLVPRPAAGLSARLPSRMNGHAENPVAYVELDDVWAPDAAVVGGPGEGMRLALTGINHARTHVAATAVGQGTRLLQEATRHAATREQFGAPLAELGTVQATLGRSLAELAAARELTLACARAWDRGAPDRHQISAAKLYATEMVGQLADRAVQVLGGAGIVGDSPVPRMWRDVRALRIYEGASEIHERNLARHLVALDRHGLPLWTG</sequence>
<protein>
    <submittedName>
        <fullName evidence="10">Acyl-CoA dehydrogenase</fullName>
        <ecNumber evidence="10">1.3.99.-</ecNumber>
    </submittedName>
</protein>
<dbReference type="InterPro" id="IPR013786">
    <property type="entry name" value="AcylCoA_DH/ox_N"/>
</dbReference>
<evidence type="ECO:0000256" key="2">
    <source>
        <dbReference type="ARBA" id="ARBA00009347"/>
    </source>
</evidence>
<dbReference type="EMBL" id="JACHWR010000003">
    <property type="protein sequence ID" value="MBB3044185.1"/>
    <property type="molecule type" value="Genomic_DNA"/>
</dbReference>
<dbReference type="GO" id="GO:0050660">
    <property type="term" value="F:flavin adenine dinucleotide binding"/>
    <property type="evidence" value="ECO:0007669"/>
    <property type="project" value="InterPro"/>
</dbReference>
<dbReference type="EC" id="1.3.99.-" evidence="10"/>
<evidence type="ECO:0000256" key="6">
    <source>
        <dbReference type="RuleBase" id="RU362125"/>
    </source>
</evidence>
<gene>
    <name evidence="10" type="ORF">FHU40_004022</name>
</gene>
<evidence type="ECO:0000256" key="5">
    <source>
        <dbReference type="ARBA" id="ARBA00023002"/>
    </source>
</evidence>
<evidence type="ECO:0000313" key="10">
    <source>
        <dbReference type="EMBL" id="MBB3044185.1"/>
    </source>
</evidence>
<dbReference type="RefSeq" id="WP_221200078.1">
    <property type="nucleotide sequence ID" value="NZ_JACHWR010000003.1"/>
</dbReference>
<organism evidence="10 11">
    <name type="scientific">Nocardioides soli</name>
    <dbReference type="NCBI Taxonomy" id="1036020"/>
    <lineage>
        <taxon>Bacteria</taxon>
        <taxon>Bacillati</taxon>
        <taxon>Actinomycetota</taxon>
        <taxon>Actinomycetes</taxon>
        <taxon>Propionibacteriales</taxon>
        <taxon>Nocardioidaceae</taxon>
        <taxon>Nocardioides</taxon>
    </lineage>
</organism>
<dbReference type="Pfam" id="PF02770">
    <property type="entry name" value="Acyl-CoA_dh_M"/>
    <property type="match status" value="1"/>
</dbReference>
<keyword evidence="3 6" id="KW-0285">Flavoprotein</keyword>
<comment type="cofactor">
    <cofactor evidence="1 6">
        <name>FAD</name>
        <dbReference type="ChEBI" id="CHEBI:57692"/>
    </cofactor>
</comment>
<dbReference type="InterPro" id="IPR009075">
    <property type="entry name" value="AcylCo_DH/oxidase_C"/>
</dbReference>
<dbReference type="PIRSF" id="PIRSF016578">
    <property type="entry name" value="HsaA"/>
    <property type="match status" value="1"/>
</dbReference>
<dbReference type="Gene3D" id="1.10.540.10">
    <property type="entry name" value="Acyl-CoA dehydrogenase/oxidase, N-terminal domain"/>
    <property type="match status" value="1"/>
</dbReference>
<dbReference type="AlphaFoldDB" id="A0A7W4VYS0"/>
<dbReference type="Gene3D" id="2.40.110.10">
    <property type="entry name" value="Butyryl-CoA Dehydrogenase, subunit A, domain 2"/>
    <property type="match status" value="1"/>
</dbReference>
<dbReference type="Pfam" id="PF00441">
    <property type="entry name" value="Acyl-CoA_dh_1"/>
    <property type="match status" value="1"/>
</dbReference>
<dbReference type="InterPro" id="IPR036250">
    <property type="entry name" value="AcylCo_DH-like_C"/>
</dbReference>
<keyword evidence="4 6" id="KW-0274">FAD</keyword>
<dbReference type="InterPro" id="IPR037069">
    <property type="entry name" value="AcylCoA_DH/ox_N_sf"/>
</dbReference>
<dbReference type="InterPro" id="IPR046373">
    <property type="entry name" value="Acyl-CoA_Oxase/DH_mid-dom_sf"/>
</dbReference>
<proteinExistence type="inferred from homology"/>
<evidence type="ECO:0000259" key="9">
    <source>
        <dbReference type="Pfam" id="PF02771"/>
    </source>
</evidence>
<evidence type="ECO:0000256" key="3">
    <source>
        <dbReference type="ARBA" id="ARBA00022630"/>
    </source>
</evidence>
<dbReference type="InterPro" id="IPR006091">
    <property type="entry name" value="Acyl-CoA_Oxase/DH_mid-dom"/>
</dbReference>
<dbReference type="Proteomes" id="UP000589626">
    <property type="component" value="Unassembled WGS sequence"/>
</dbReference>
<dbReference type="Gene3D" id="1.20.140.10">
    <property type="entry name" value="Butyryl-CoA Dehydrogenase, subunit A, domain 3"/>
    <property type="match status" value="1"/>
</dbReference>
<dbReference type="PROSITE" id="PS00073">
    <property type="entry name" value="ACYL_COA_DH_2"/>
    <property type="match status" value="1"/>
</dbReference>
<feature type="domain" description="Acyl-CoA oxidase/dehydrogenase middle" evidence="8">
    <location>
        <begin position="120"/>
        <end position="211"/>
    </location>
</feature>
<dbReference type="Pfam" id="PF02771">
    <property type="entry name" value="Acyl-CoA_dh_N"/>
    <property type="match status" value="1"/>
</dbReference>
<accession>A0A7W4VYS0</accession>